<dbReference type="PANTHER" id="PTHR34596:SF2">
    <property type="entry name" value="CHITOPORIN"/>
    <property type="match status" value="1"/>
</dbReference>
<keyword evidence="6" id="KW-1185">Reference proteome</keyword>
<name>A0A7Z2T468_9VIBR</name>
<dbReference type="KEGG" id="vas:GT360_10685"/>
<organism evidence="5 6">
    <name type="scientific">Vibrio astriarenae</name>
    <dbReference type="NCBI Taxonomy" id="1481923"/>
    <lineage>
        <taxon>Bacteria</taxon>
        <taxon>Pseudomonadati</taxon>
        <taxon>Pseudomonadota</taxon>
        <taxon>Gammaproteobacteria</taxon>
        <taxon>Vibrionales</taxon>
        <taxon>Vibrionaceae</taxon>
        <taxon>Vibrio</taxon>
    </lineage>
</organism>
<gene>
    <name evidence="5" type="ORF">GT360_10685</name>
</gene>
<keyword evidence="3 4" id="KW-0732">Signal</keyword>
<evidence type="ECO:0000256" key="2">
    <source>
        <dbReference type="ARBA" id="ARBA00022448"/>
    </source>
</evidence>
<dbReference type="AlphaFoldDB" id="A0A7Z2T468"/>
<dbReference type="GO" id="GO:0016020">
    <property type="term" value="C:membrane"/>
    <property type="evidence" value="ECO:0007669"/>
    <property type="project" value="InterPro"/>
</dbReference>
<feature type="chain" id="PRO_5030520728" evidence="4">
    <location>
        <begin position="27"/>
        <end position="464"/>
    </location>
</feature>
<dbReference type="GO" id="GO:0015772">
    <property type="term" value="P:oligosaccharide transport"/>
    <property type="evidence" value="ECO:0007669"/>
    <property type="project" value="TreeGrafter"/>
</dbReference>
<comment type="similarity">
    <text evidence="1">Belongs to the outer membrane porin (Opr) (TC 1.B.25) family.</text>
</comment>
<keyword evidence="2" id="KW-0813">Transport</keyword>
<evidence type="ECO:0000256" key="4">
    <source>
        <dbReference type="SAM" id="SignalP"/>
    </source>
</evidence>
<reference evidence="5 6" key="1">
    <citation type="submission" date="2020-01" db="EMBL/GenBank/DDBJ databases">
        <title>Whole genome and functional gene identification of agarase of Vibrio HN897.</title>
        <authorList>
            <person name="Liu Y."/>
            <person name="Zhao Z."/>
        </authorList>
    </citation>
    <scope>NUCLEOTIDE SEQUENCE [LARGE SCALE GENOMIC DNA]</scope>
    <source>
        <strain evidence="5 6">HN897</strain>
    </source>
</reference>
<proteinExistence type="inferred from homology"/>
<dbReference type="Gene3D" id="2.40.160.10">
    <property type="entry name" value="Porin"/>
    <property type="match status" value="1"/>
</dbReference>
<dbReference type="InterPro" id="IPR023614">
    <property type="entry name" value="Porin_dom_sf"/>
</dbReference>
<accession>A0A7Z2T468</accession>
<dbReference type="PANTHER" id="PTHR34596">
    <property type="entry name" value="CHITOPORIN"/>
    <property type="match status" value="1"/>
</dbReference>
<evidence type="ECO:0000256" key="3">
    <source>
        <dbReference type="ARBA" id="ARBA00022729"/>
    </source>
</evidence>
<evidence type="ECO:0000313" key="5">
    <source>
        <dbReference type="EMBL" id="QIA63941.1"/>
    </source>
</evidence>
<evidence type="ECO:0000256" key="1">
    <source>
        <dbReference type="ARBA" id="ARBA00009075"/>
    </source>
</evidence>
<dbReference type="InterPro" id="IPR005318">
    <property type="entry name" value="OM_porin_bac"/>
</dbReference>
<feature type="signal peptide" evidence="4">
    <location>
        <begin position="1"/>
        <end position="26"/>
    </location>
</feature>
<dbReference type="GO" id="GO:0015288">
    <property type="term" value="F:porin activity"/>
    <property type="evidence" value="ECO:0007669"/>
    <property type="project" value="TreeGrafter"/>
</dbReference>
<evidence type="ECO:0000313" key="6">
    <source>
        <dbReference type="Proteomes" id="UP000464262"/>
    </source>
</evidence>
<dbReference type="RefSeq" id="WP_164648837.1">
    <property type="nucleotide sequence ID" value="NZ_CP047475.1"/>
</dbReference>
<dbReference type="EMBL" id="CP047475">
    <property type="protein sequence ID" value="QIA63941.1"/>
    <property type="molecule type" value="Genomic_DNA"/>
</dbReference>
<dbReference type="Proteomes" id="UP000464262">
    <property type="component" value="Chromosome 1"/>
</dbReference>
<protein>
    <submittedName>
        <fullName evidence="5">Multidrug transporter</fullName>
    </submittedName>
</protein>
<sequence>MKTTFRQSLVGAAVLMAVGSMGVAQAADPLGPQYSKAATEFFEDSTFNGAINFWMRDRTRGDVDDNGNDVGRKPNLDHGSMYIGLGFSSGYIADTVGLDLNAYATFDMWNNASPDHEMNFWGVNNPYDQTPTGTSGCSGTWDSECTDNGAAIQTAALKFKFGDDFRAKAGYFQPSVPSAMGVNWSFAAGTYTGGEFGATFGDLDLGVVYATEYRAPWFKHSYEFRDGQNKDAGDAYSIGGVYRFNDNTSLDIAYAGLTKGDRKNAHIKLKHNTANGWYLSPQAYIVDDEDQFDSTAYQLAFLSAKSVGQYNFRLESTYTSADSGDKSSVGNMSYRLTEVYGGSNGAYDIWWNNRSDFNHDGEIGFFGQVSRDFSDWGAHGFSAGINGVYAFGAEAEGFDELVEYSGSVFANYAIQSGALKDAVFGVYFTSYVNDSNAPNWTGYTNGFQDENDLKVTLVIPLSIK</sequence>